<dbReference type="EMBL" id="JABSTQ010009230">
    <property type="protein sequence ID" value="KAG0431377.1"/>
    <property type="molecule type" value="Genomic_DNA"/>
</dbReference>
<dbReference type="Proteomes" id="UP000805193">
    <property type="component" value="Unassembled WGS sequence"/>
</dbReference>
<evidence type="ECO:0000313" key="1">
    <source>
        <dbReference type="EMBL" id="KAG0431377.1"/>
    </source>
</evidence>
<keyword evidence="2" id="KW-1185">Reference proteome</keyword>
<sequence>MVSTSFYACQANRQKDARPQTCIVDYFRDNDLKPLTSDKEGGFVVSPGGEHVCDGCSAVYPRGALFRVVVFYECGCRTNVCSYLATGSATHVVRARLFWPSPPASLAREQTPPAPLGCCGCHAGPAEVKGNEAGIICNHIVIAATARQRMGRQQSTIKNDVTSPPNNIYQAAHTHDIWAAPGEGRTQSSGVHSTVITSPF</sequence>
<reference evidence="1 2" key="1">
    <citation type="journal article" date="2020" name="Cell">
        <title>Large-Scale Comparative Analyses of Tick Genomes Elucidate Their Genetic Diversity and Vector Capacities.</title>
        <authorList>
            <consortium name="Tick Genome and Microbiome Consortium (TIGMIC)"/>
            <person name="Jia N."/>
            <person name="Wang J."/>
            <person name="Shi W."/>
            <person name="Du L."/>
            <person name="Sun Y."/>
            <person name="Zhan W."/>
            <person name="Jiang J.F."/>
            <person name="Wang Q."/>
            <person name="Zhang B."/>
            <person name="Ji P."/>
            <person name="Bell-Sakyi L."/>
            <person name="Cui X.M."/>
            <person name="Yuan T.T."/>
            <person name="Jiang B.G."/>
            <person name="Yang W.F."/>
            <person name="Lam T.T."/>
            <person name="Chang Q.C."/>
            <person name="Ding S.J."/>
            <person name="Wang X.J."/>
            <person name="Zhu J.G."/>
            <person name="Ruan X.D."/>
            <person name="Zhao L."/>
            <person name="Wei J.T."/>
            <person name="Ye R.Z."/>
            <person name="Que T.C."/>
            <person name="Du C.H."/>
            <person name="Zhou Y.H."/>
            <person name="Cheng J.X."/>
            <person name="Dai P.F."/>
            <person name="Guo W.B."/>
            <person name="Han X.H."/>
            <person name="Huang E.J."/>
            <person name="Li L.F."/>
            <person name="Wei W."/>
            <person name="Gao Y.C."/>
            <person name="Liu J.Z."/>
            <person name="Shao H.Z."/>
            <person name="Wang X."/>
            <person name="Wang C.C."/>
            <person name="Yang T.C."/>
            <person name="Huo Q.B."/>
            <person name="Li W."/>
            <person name="Chen H.Y."/>
            <person name="Chen S.E."/>
            <person name="Zhou L.G."/>
            <person name="Ni X.B."/>
            <person name="Tian J.H."/>
            <person name="Sheng Y."/>
            <person name="Liu T."/>
            <person name="Pan Y.S."/>
            <person name="Xia L.Y."/>
            <person name="Li J."/>
            <person name="Zhao F."/>
            <person name="Cao W.C."/>
        </authorList>
    </citation>
    <scope>NUCLEOTIDE SEQUENCE [LARGE SCALE GENOMIC DNA]</scope>
    <source>
        <strain evidence="1">Iper-2018</strain>
    </source>
</reference>
<comment type="caution">
    <text evidence="1">The sequence shown here is derived from an EMBL/GenBank/DDBJ whole genome shotgun (WGS) entry which is preliminary data.</text>
</comment>
<accession>A0AC60QDL6</accession>
<proteinExistence type="predicted"/>
<organism evidence="1 2">
    <name type="scientific">Ixodes persulcatus</name>
    <name type="common">Taiga tick</name>
    <dbReference type="NCBI Taxonomy" id="34615"/>
    <lineage>
        <taxon>Eukaryota</taxon>
        <taxon>Metazoa</taxon>
        <taxon>Ecdysozoa</taxon>
        <taxon>Arthropoda</taxon>
        <taxon>Chelicerata</taxon>
        <taxon>Arachnida</taxon>
        <taxon>Acari</taxon>
        <taxon>Parasitiformes</taxon>
        <taxon>Ixodida</taxon>
        <taxon>Ixodoidea</taxon>
        <taxon>Ixodidae</taxon>
        <taxon>Ixodinae</taxon>
        <taxon>Ixodes</taxon>
    </lineage>
</organism>
<gene>
    <name evidence="1" type="ORF">HPB47_021840</name>
</gene>
<evidence type="ECO:0000313" key="2">
    <source>
        <dbReference type="Proteomes" id="UP000805193"/>
    </source>
</evidence>
<name>A0AC60QDL6_IXOPE</name>
<protein>
    <submittedName>
        <fullName evidence="1">Uncharacterized protein</fullName>
    </submittedName>
</protein>